<dbReference type="EMBL" id="LR796925">
    <property type="protein sequence ID" value="CAB4173995.1"/>
    <property type="molecule type" value="Genomic_DNA"/>
</dbReference>
<evidence type="ECO:0000256" key="1">
    <source>
        <dbReference type="SAM" id="MobiDB-lite"/>
    </source>
</evidence>
<protein>
    <submittedName>
        <fullName evidence="5">Helix-turn-helix domain containing protein</fullName>
    </submittedName>
</protein>
<feature type="region of interest" description="Disordered" evidence="1">
    <location>
        <begin position="1"/>
        <end position="37"/>
    </location>
</feature>
<organism evidence="5">
    <name type="scientific">uncultured Caudovirales phage</name>
    <dbReference type="NCBI Taxonomy" id="2100421"/>
    <lineage>
        <taxon>Viruses</taxon>
        <taxon>Duplodnaviria</taxon>
        <taxon>Heunggongvirae</taxon>
        <taxon>Uroviricota</taxon>
        <taxon>Caudoviricetes</taxon>
        <taxon>Peduoviridae</taxon>
        <taxon>Maltschvirus</taxon>
        <taxon>Maltschvirus maltsch</taxon>
    </lineage>
</organism>
<accession>A0A6J5RK57</accession>
<evidence type="ECO:0000313" key="4">
    <source>
        <dbReference type="EMBL" id="CAB4180445.1"/>
    </source>
</evidence>
<gene>
    <name evidence="4" type="ORF">UFOVP1037_27</name>
    <name evidence="5" type="ORF">UFOVP1250_29</name>
    <name evidence="2" type="ORF">UFOVP287_32</name>
    <name evidence="3" type="ORF">UFOVP969_20</name>
</gene>
<reference evidence="5" key="1">
    <citation type="submission" date="2020-05" db="EMBL/GenBank/DDBJ databases">
        <authorList>
            <person name="Chiriac C."/>
            <person name="Salcher M."/>
            <person name="Ghai R."/>
            <person name="Kavagutti S V."/>
        </authorList>
    </citation>
    <scope>NUCLEOTIDE SEQUENCE</scope>
</reference>
<evidence type="ECO:0000313" key="3">
    <source>
        <dbReference type="EMBL" id="CAB4173995.1"/>
    </source>
</evidence>
<proteinExistence type="predicted"/>
<evidence type="ECO:0000313" key="5">
    <source>
        <dbReference type="EMBL" id="CAB4194011.1"/>
    </source>
</evidence>
<evidence type="ECO:0000313" key="2">
    <source>
        <dbReference type="EMBL" id="CAB4135514.1"/>
    </source>
</evidence>
<dbReference type="EMBL" id="LR796998">
    <property type="protein sequence ID" value="CAB4180445.1"/>
    <property type="molecule type" value="Genomic_DNA"/>
</dbReference>
<sequence length="110" mass="12368">MPIDTIIPPTRLVRTNDPHTSHEAASSASRRGPSQRRRVWESLKRLGDATDYELSIDTNILRSSAAKRRQELVDLGHVVATPFRRKTDTGTMAIVWRPSLVSSFSEPSEQ</sequence>
<name>A0A6J5RK57_9CAUD</name>
<dbReference type="EMBL" id="LR797199">
    <property type="protein sequence ID" value="CAB4194011.1"/>
    <property type="molecule type" value="Genomic_DNA"/>
</dbReference>
<dbReference type="EMBL" id="LR796303">
    <property type="protein sequence ID" value="CAB4135514.1"/>
    <property type="molecule type" value="Genomic_DNA"/>
</dbReference>